<dbReference type="SUPFAM" id="SSF103190">
    <property type="entry name" value="Sensory domain-like"/>
    <property type="match status" value="1"/>
</dbReference>
<dbReference type="PROSITE" id="PS50883">
    <property type="entry name" value="EAL"/>
    <property type="match status" value="1"/>
</dbReference>
<dbReference type="GO" id="GO:0071111">
    <property type="term" value="F:cyclic-guanylate-specific phosphodiesterase activity"/>
    <property type="evidence" value="ECO:0007669"/>
    <property type="project" value="InterPro"/>
</dbReference>
<dbReference type="NCBIfam" id="TIGR00254">
    <property type="entry name" value="GGDEF"/>
    <property type="match status" value="1"/>
</dbReference>
<sequence>MKKSRIKNLDLRYFAIPFSIIFALFSVFMYRDVMQRVEGMNEELEHYALAITDRYTSSLLNASDAQEIIEQLLEDKLQIVSEAILLLEDRKDSDKLTEIGERFQVDEIHLYDPSGEIIYSKENKYVGWKAYEGHPVDAFMKSGEKYLVEDIRKDSESENYYKYAYIRDADGSFIQIGIHTDKIRYFLDRFTMQRMLDQLADYDYIHNLMFISSDLKVEASSLKEYIGRPAAENQFVKTLATGEIHTERTVLKNQEVFRVSVPVKRNGYNYGILAVYWETAQSSAEIRGIIFQGVLKFTVVSVMLFSIMYYGYRKNRRNIQLAFYDELTGLPNQTYLEDHLEELLTHGKQKKVALMMLNCNNFKVLNMTYGYRYGNDILKEMAKKLEAITGKNRKIFRFDGDRFAVVVGDYKDKDQLRELGEEVLSLFKHPISTAAGSQFLSMELSIVENKNQKNTSDKMIQDAALALSSINHNEQFAISFYEEAMEDQLKRQDRIEKVLRGCILNFDDEQFSLAFQPKVNLATNEVEGFEALARLNVEGVGPISPLEFISIAEERHLIYDLGNLIFWRTGQFLEKLKERGYEDMTVSVNVSGIQLLRETFLTDFQNILKICSISPERLELEITESVLLSNYELVNRKLEQIKEKGILISLDDFGTGFSSLSRLRDMNIDIVKIDKYFIDKIVEHSEDKLITADIISMAHKFGLQAVAEGVEEKLQMDYLIKYHCDVVQGYYISKPLSAKEAVVFLDEKKQNKTDQ</sequence>
<dbReference type="Pfam" id="PF00990">
    <property type="entry name" value="GGDEF"/>
    <property type="match status" value="1"/>
</dbReference>
<organism evidence="4 5">
    <name type="scientific">Proteiniclasticum ruminis</name>
    <dbReference type="NCBI Taxonomy" id="398199"/>
    <lineage>
        <taxon>Bacteria</taxon>
        <taxon>Bacillati</taxon>
        <taxon>Bacillota</taxon>
        <taxon>Clostridia</taxon>
        <taxon>Eubacteriales</taxon>
        <taxon>Clostridiaceae</taxon>
        <taxon>Proteiniclasticum</taxon>
    </lineage>
</organism>
<evidence type="ECO:0000256" key="1">
    <source>
        <dbReference type="SAM" id="Phobius"/>
    </source>
</evidence>
<dbReference type="PANTHER" id="PTHR33121">
    <property type="entry name" value="CYCLIC DI-GMP PHOSPHODIESTERASE PDEF"/>
    <property type="match status" value="1"/>
</dbReference>
<gene>
    <name evidence="4" type="ORF">SAMN04488695_11542</name>
</gene>
<dbReference type="InterPro" id="IPR043128">
    <property type="entry name" value="Rev_trsase/Diguanyl_cyclase"/>
</dbReference>
<dbReference type="EMBL" id="FOVK01000015">
    <property type="protein sequence ID" value="SFO09333.1"/>
    <property type="molecule type" value="Genomic_DNA"/>
</dbReference>
<dbReference type="InterPro" id="IPR029787">
    <property type="entry name" value="Nucleotide_cyclase"/>
</dbReference>
<feature type="transmembrane region" description="Helical" evidence="1">
    <location>
        <begin position="12"/>
        <end position="30"/>
    </location>
</feature>
<dbReference type="Gene3D" id="3.30.70.270">
    <property type="match status" value="1"/>
</dbReference>
<name>A0A1I5EDA3_9CLOT</name>
<keyword evidence="1" id="KW-1133">Transmembrane helix</keyword>
<dbReference type="Gene3D" id="3.20.20.450">
    <property type="entry name" value="EAL domain"/>
    <property type="match status" value="1"/>
</dbReference>
<dbReference type="AlphaFoldDB" id="A0A1I5EDA3"/>
<dbReference type="SMART" id="SM00267">
    <property type="entry name" value="GGDEF"/>
    <property type="match status" value="1"/>
</dbReference>
<dbReference type="Pfam" id="PF00563">
    <property type="entry name" value="EAL"/>
    <property type="match status" value="1"/>
</dbReference>
<proteinExistence type="predicted"/>
<reference evidence="4 5" key="1">
    <citation type="submission" date="2016-10" db="EMBL/GenBank/DDBJ databases">
        <authorList>
            <person name="de Groot N.N."/>
        </authorList>
    </citation>
    <scope>NUCLEOTIDE SEQUENCE [LARGE SCALE GENOMIC DNA]</scope>
    <source>
        <strain evidence="4 5">ML2</strain>
    </source>
</reference>
<keyword evidence="5" id="KW-1185">Reference proteome</keyword>
<dbReference type="PROSITE" id="PS50887">
    <property type="entry name" value="GGDEF"/>
    <property type="match status" value="1"/>
</dbReference>
<dbReference type="InterPro" id="IPR000160">
    <property type="entry name" value="GGDEF_dom"/>
</dbReference>
<feature type="domain" description="GGDEF" evidence="3">
    <location>
        <begin position="350"/>
        <end position="483"/>
    </location>
</feature>
<dbReference type="OrthoDB" id="9762141at2"/>
<dbReference type="SUPFAM" id="SSF55073">
    <property type="entry name" value="Nucleotide cyclase"/>
    <property type="match status" value="1"/>
</dbReference>
<dbReference type="InterPro" id="IPR029151">
    <property type="entry name" value="Sensor-like_sf"/>
</dbReference>
<dbReference type="Proteomes" id="UP000181899">
    <property type="component" value="Unassembled WGS sequence"/>
</dbReference>
<keyword evidence="1" id="KW-0812">Transmembrane</keyword>
<dbReference type="SUPFAM" id="SSF141868">
    <property type="entry name" value="EAL domain-like"/>
    <property type="match status" value="1"/>
</dbReference>
<evidence type="ECO:0000259" key="3">
    <source>
        <dbReference type="PROSITE" id="PS50887"/>
    </source>
</evidence>
<dbReference type="RefSeq" id="WP_074912878.1">
    <property type="nucleotide sequence ID" value="NZ_FOVK01000015.1"/>
</dbReference>
<accession>A0A1I5EDA3</accession>
<evidence type="ECO:0000259" key="2">
    <source>
        <dbReference type="PROSITE" id="PS50883"/>
    </source>
</evidence>
<dbReference type="STRING" id="398199.SAMN05421804_101864"/>
<feature type="domain" description="EAL" evidence="2">
    <location>
        <begin position="492"/>
        <end position="749"/>
    </location>
</feature>
<dbReference type="InterPro" id="IPR035919">
    <property type="entry name" value="EAL_sf"/>
</dbReference>
<dbReference type="InterPro" id="IPR050706">
    <property type="entry name" value="Cyclic-di-GMP_PDE-like"/>
</dbReference>
<keyword evidence="1" id="KW-0472">Membrane</keyword>
<evidence type="ECO:0000313" key="4">
    <source>
        <dbReference type="EMBL" id="SFO09333.1"/>
    </source>
</evidence>
<dbReference type="InterPro" id="IPR001633">
    <property type="entry name" value="EAL_dom"/>
</dbReference>
<dbReference type="PANTHER" id="PTHR33121:SF71">
    <property type="entry name" value="OXYGEN SENSOR PROTEIN DOSP"/>
    <property type="match status" value="1"/>
</dbReference>
<dbReference type="CDD" id="cd01949">
    <property type="entry name" value="GGDEF"/>
    <property type="match status" value="1"/>
</dbReference>
<protein>
    <submittedName>
        <fullName evidence="4">Diguanylate cyclase (GGDEF) domain-containing protein</fullName>
    </submittedName>
</protein>
<dbReference type="CDD" id="cd01948">
    <property type="entry name" value="EAL"/>
    <property type="match status" value="1"/>
</dbReference>
<dbReference type="SMART" id="SM00052">
    <property type="entry name" value="EAL"/>
    <property type="match status" value="1"/>
</dbReference>
<evidence type="ECO:0000313" key="5">
    <source>
        <dbReference type="Proteomes" id="UP000181899"/>
    </source>
</evidence>